<dbReference type="GO" id="GO:0003729">
    <property type="term" value="F:mRNA binding"/>
    <property type="evidence" value="ECO:0007669"/>
    <property type="project" value="TreeGrafter"/>
</dbReference>
<sequence length="171" mass="19334">MKSNNFREQVALMTSWFKEWNECEQTVALYSLLKKSSPVQAIFLDQVLQQSLAECTDVKQLEAKANDEAVRPGCQWWGSNLRQKGPADLRQTLKPLCHRRTQACKVEKPSAQCRRYPPALPLLPTPRTLLAHVAATCALHRLALMYDTVDTPDTEIHMFGLKERADIGSLA</sequence>
<dbReference type="InterPro" id="IPR057327">
    <property type="entry name" value="Vts1_dom"/>
</dbReference>
<evidence type="ECO:0000256" key="1">
    <source>
        <dbReference type="ARBA" id="ARBA00004496"/>
    </source>
</evidence>
<dbReference type="Proteomes" id="UP000735302">
    <property type="component" value="Unassembled WGS sequence"/>
</dbReference>
<proteinExistence type="predicted"/>
<dbReference type="EMBL" id="BLXT01006999">
    <property type="protein sequence ID" value="GFO35433.1"/>
    <property type="molecule type" value="Genomic_DNA"/>
</dbReference>
<dbReference type="AlphaFoldDB" id="A0AAV4CU75"/>
<organism evidence="4 5">
    <name type="scientific">Plakobranchus ocellatus</name>
    <dbReference type="NCBI Taxonomy" id="259542"/>
    <lineage>
        <taxon>Eukaryota</taxon>
        <taxon>Metazoa</taxon>
        <taxon>Spiralia</taxon>
        <taxon>Lophotrochozoa</taxon>
        <taxon>Mollusca</taxon>
        <taxon>Gastropoda</taxon>
        <taxon>Heterobranchia</taxon>
        <taxon>Euthyneura</taxon>
        <taxon>Panpulmonata</taxon>
        <taxon>Sacoglossa</taxon>
        <taxon>Placobranchoidea</taxon>
        <taxon>Plakobranchidae</taxon>
        <taxon>Plakobranchus</taxon>
    </lineage>
</organism>
<evidence type="ECO:0000313" key="4">
    <source>
        <dbReference type="EMBL" id="GFO35433.1"/>
    </source>
</evidence>
<dbReference type="PANTHER" id="PTHR12515:SF5">
    <property type="entry name" value="PROTEIN SMAUG"/>
    <property type="match status" value="1"/>
</dbReference>
<evidence type="ECO:0000313" key="5">
    <source>
        <dbReference type="Proteomes" id="UP000735302"/>
    </source>
</evidence>
<dbReference type="GO" id="GO:0000289">
    <property type="term" value="P:nuclear-transcribed mRNA poly(A) tail shortening"/>
    <property type="evidence" value="ECO:0007669"/>
    <property type="project" value="TreeGrafter"/>
</dbReference>
<name>A0AAV4CU75_9GAST</name>
<feature type="domain" description="RNA-binding protein vts1-like alpha-helical" evidence="3">
    <location>
        <begin position="15"/>
        <end position="51"/>
    </location>
</feature>
<protein>
    <submittedName>
        <fullName evidence="4">Protein smaug</fullName>
    </submittedName>
</protein>
<evidence type="ECO:0000256" key="2">
    <source>
        <dbReference type="ARBA" id="ARBA00022490"/>
    </source>
</evidence>
<keyword evidence="2" id="KW-0963">Cytoplasm</keyword>
<keyword evidence="5" id="KW-1185">Reference proteome</keyword>
<gene>
    <name evidence="4" type="ORF">PoB_006193800</name>
</gene>
<comment type="subcellular location">
    <subcellularLocation>
        <location evidence="1">Cytoplasm</location>
    </subcellularLocation>
</comment>
<dbReference type="GO" id="GO:0000932">
    <property type="term" value="C:P-body"/>
    <property type="evidence" value="ECO:0007669"/>
    <property type="project" value="TreeGrafter"/>
</dbReference>
<reference evidence="4 5" key="1">
    <citation type="journal article" date="2021" name="Elife">
        <title>Chloroplast acquisition without the gene transfer in kleptoplastic sea slugs, Plakobranchus ocellatus.</title>
        <authorList>
            <person name="Maeda T."/>
            <person name="Takahashi S."/>
            <person name="Yoshida T."/>
            <person name="Shimamura S."/>
            <person name="Takaki Y."/>
            <person name="Nagai Y."/>
            <person name="Toyoda A."/>
            <person name="Suzuki Y."/>
            <person name="Arimoto A."/>
            <person name="Ishii H."/>
            <person name="Satoh N."/>
            <person name="Nishiyama T."/>
            <person name="Hasebe M."/>
            <person name="Maruyama T."/>
            <person name="Minagawa J."/>
            <person name="Obokata J."/>
            <person name="Shigenobu S."/>
        </authorList>
    </citation>
    <scope>NUCLEOTIDE SEQUENCE [LARGE SCALE GENOMIC DNA]</scope>
</reference>
<accession>A0AAV4CU75</accession>
<dbReference type="InterPro" id="IPR050897">
    <property type="entry name" value="SMAUG/VTS1_RNA-bind"/>
</dbReference>
<dbReference type="PANTHER" id="PTHR12515">
    <property type="entry name" value="STERILE ALPHA MOTIF DOMAIN CONTAINING PROTEIN 4-RELATED"/>
    <property type="match status" value="1"/>
</dbReference>
<evidence type="ECO:0000259" key="3">
    <source>
        <dbReference type="Pfam" id="PF25479"/>
    </source>
</evidence>
<dbReference type="Pfam" id="PF25479">
    <property type="entry name" value="Vts1"/>
    <property type="match status" value="1"/>
</dbReference>
<comment type="caution">
    <text evidence="4">The sequence shown here is derived from an EMBL/GenBank/DDBJ whole genome shotgun (WGS) entry which is preliminary data.</text>
</comment>